<protein>
    <submittedName>
        <fullName evidence="1">Urease )</fullName>
        <ecNumber evidence="1">3.5.1.5</ecNumber>
    </submittedName>
</protein>
<name>A0A5K1JW61_9APHY</name>
<reference evidence="1" key="1">
    <citation type="submission" date="2019-10" db="EMBL/GenBank/DDBJ databases">
        <authorList>
            <person name="Nor Muhammad N."/>
        </authorList>
    </citation>
    <scope>NUCLEOTIDE SEQUENCE</scope>
</reference>
<gene>
    <name evidence="1" type="primary">O13465</name>
</gene>
<proteinExistence type="predicted"/>
<sequence>MLEVYDIPLDGEPARPEAYQISIPRHPSQGQDDEVIDVAIAGGVLSCIVRDTSQLDAFLNNPDGQLKPLVPPAGVEQVYLIHRPTDTARWLHPRHTSPLHSVRALFGDTYIYLLGRTPTTYTLRIHRFSPNVLIDCPDVTFLDLGEPLAEYEGPPLPDSGIPWGSWDFQDVHLDPSSHLSVLMLRSWYGEGQYLRFPLRSGDQPSAAAPTVVRLEPDRHLPSNAHFSPRWLGRDHAIVFSDDDDDSDENLLIRLSFSDLDSEGVSSYQIAGASGATASGRLLREDLLTEGSPLARETTVLTEARALSVDEESGRIAVLVSNGEGLIFASA</sequence>
<dbReference type="EC" id="3.5.1.5" evidence="1"/>
<organism evidence="1">
    <name type="scientific">Ganoderma boninense</name>
    <dbReference type="NCBI Taxonomy" id="34458"/>
    <lineage>
        <taxon>Eukaryota</taxon>
        <taxon>Fungi</taxon>
        <taxon>Dikarya</taxon>
        <taxon>Basidiomycota</taxon>
        <taxon>Agaricomycotina</taxon>
        <taxon>Agaricomycetes</taxon>
        <taxon>Polyporales</taxon>
        <taxon>Polyporaceae</taxon>
        <taxon>Ganoderma</taxon>
    </lineage>
</organism>
<evidence type="ECO:0000313" key="1">
    <source>
        <dbReference type="EMBL" id="VWO96318.1"/>
    </source>
</evidence>
<keyword evidence="1" id="KW-0378">Hydrolase</keyword>
<dbReference type="GO" id="GO:0009039">
    <property type="term" value="F:urease activity"/>
    <property type="evidence" value="ECO:0007669"/>
    <property type="project" value="UniProtKB-EC"/>
</dbReference>
<accession>A0A5K1JW61</accession>
<dbReference type="AlphaFoldDB" id="A0A5K1JW61"/>
<dbReference type="EMBL" id="LR725538">
    <property type="protein sequence ID" value="VWO96318.1"/>
    <property type="molecule type" value="Genomic_DNA"/>
</dbReference>